<organism evidence="1 2">
    <name type="scientific">Halobacterium jilantaiense</name>
    <dbReference type="NCBI Taxonomy" id="355548"/>
    <lineage>
        <taxon>Archaea</taxon>
        <taxon>Methanobacteriati</taxon>
        <taxon>Methanobacteriota</taxon>
        <taxon>Stenosarchaea group</taxon>
        <taxon>Halobacteria</taxon>
        <taxon>Halobacteriales</taxon>
        <taxon>Halobacteriaceae</taxon>
        <taxon>Halobacterium</taxon>
    </lineage>
</organism>
<dbReference type="InterPro" id="IPR006311">
    <property type="entry name" value="TAT_signal"/>
</dbReference>
<dbReference type="OrthoDB" id="253464at2157"/>
<protein>
    <submittedName>
        <fullName evidence="1">Uncharacterized protein</fullName>
    </submittedName>
</protein>
<evidence type="ECO:0000313" key="2">
    <source>
        <dbReference type="Proteomes" id="UP000198518"/>
    </source>
</evidence>
<dbReference type="RefSeq" id="WP_089668911.1">
    <property type="nucleotide sequence ID" value="NZ_FOJA01000001.1"/>
</dbReference>
<dbReference type="STRING" id="355548.SAMN04487945_1731"/>
<sequence>MVSRRRCLRAGGAAALAALAGCAGGNGGDGERDATDNASSGDGLRLTGEAVAPADVPDGATVAVSERDLHGLVADAATADGRVDLDRGGSGPGQDATLTLGAFPYVEFAGDTYEPTASFAPAGTETVYQYELAAVDDADAPERGNDVLRYGDLADGERAFADRLLDDGTHTVGRHEQRPPGAEPFRPGRYLRTGDAAYRVRVSVGDVPAHHMLALDPADPGSDARVVTVADRAPDPEWAGVFAAVLGAGTVSIEGVADAEGLVDYLDGVGYVATAADVLSVEVAGAGD</sequence>
<dbReference type="Proteomes" id="UP000198518">
    <property type="component" value="Unassembled WGS sequence"/>
</dbReference>
<reference evidence="1 2" key="1">
    <citation type="submission" date="2016-10" db="EMBL/GenBank/DDBJ databases">
        <authorList>
            <person name="de Groot N.N."/>
        </authorList>
    </citation>
    <scope>NUCLEOTIDE SEQUENCE [LARGE SCALE GENOMIC DNA]</scope>
    <source>
        <strain evidence="1 2">CGMCC 1.5337</strain>
    </source>
</reference>
<dbReference type="AlphaFoldDB" id="A0A1I0PJ56"/>
<evidence type="ECO:0000313" key="1">
    <source>
        <dbReference type="EMBL" id="SEW14388.1"/>
    </source>
</evidence>
<keyword evidence="2" id="KW-1185">Reference proteome</keyword>
<accession>A0A1I0PJ56</accession>
<dbReference type="PROSITE" id="PS51318">
    <property type="entry name" value="TAT"/>
    <property type="match status" value="1"/>
</dbReference>
<dbReference type="PROSITE" id="PS51257">
    <property type="entry name" value="PROKAR_LIPOPROTEIN"/>
    <property type="match status" value="1"/>
</dbReference>
<proteinExistence type="predicted"/>
<dbReference type="EMBL" id="FOJA01000001">
    <property type="protein sequence ID" value="SEW14388.1"/>
    <property type="molecule type" value="Genomic_DNA"/>
</dbReference>
<gene>
    <name evidence="1" type="ORF">SAMN04487945_1731</name>
</gene>
<name>A0A1I0PJ56_9EURY</name>